<dbReference type="RefSeq" id="XP_014145075.1">
    <property type="nucleotide sequence ID" value="XM_014289600.1"/>
</dbReference>
<name>A0A0L0F4Q6_9EUKA</name>
<keyword evidence="2" id="KW-1185">Reference proteome</keyword>
<sequence length="122" mass="13197">APDIEDPSTVLQPVITLPIETLRKVYTIDNPPPPPDSVHPPSVRTPAASTATQINENCDNLISGQHDNKKSDPIDGWTALLARTPLPPGGWFNAPARVGEVDETLVPNIMFDIDEMPPALMN</sequence>
<dbReference type="Proteomes" id="UP000054560">
    <property type="component" value="Unassembled WGS sequence"/>
</dbReference>
<dbReference type="EMBL" id="KQ249352">
    <property type="protein sequence ID" value="KNC71173.1"/>
    <property type="molecule type" value="Genomic_DNA"/>
</dbReference>
<gene>
    <name evidence="1" type="ORF">SARC_16290</name>
</gene>
<evidence type="ECO:0000313" key="2">
    <source>
        <dbReference type="Proteomes" id="UP000054560"/>
    </source>
</evidence>
<feature type="non-terminal residue" evidence="1">
    <location>
        <position position="122"/>
    </location>
</feature>
<reference evidence="1 2" key="1">
    <citation type="submission" date="2011-02" db="EMBL/GenBank/DDBJ databases">
        <title>The Genome Sequence of Sphaeroforma arctica JP610.</title>
        <authorList>
            <consortium name="The Broad Institute Genome Sequencing Platform"/>
            <person name="Russ C."/>
            <person name="Cuomo C."/>
            <person name="Young S.K."/>
            <person name="Zeng Q."/>
            <person name="Gargeya S."/>
            <person name="Alvarado L."/>
            <person name="Berlin A."/>
            <person name="Chapman S.B."/>
            <person name="Chen Z."/>
            <person name="Freedman E."/>
            <person name="Gellesch M."/>
            <person name="Goldberg J."/>
            <person name="Griggs A."/>
            <person name="Gujja S."/>
            <person name="Heilman E."/>
            <person name="Heiman D."/>
            <person name="Howarth C."/>
            <person name="Mehta T."/>
            <person name="Neiman D."/>
            <person name="Pearson M."/>
            <person name="Roberts A."/>
            <person name="Saif S."/>
            <person name="Shea T."/>
            <person name="Shenoy N."/>
            <person name="Sisk P."/>
            <person name="Stolte C."/>
            <person name="Sykes S."/>
            <person name="White J."/>
            <person name="Yandava C."/>
            <person name="Burger G."/>
            <person name="Gray M.W."/>
            <person name="Holland P.W.H."/>
            <person name="King N."/>
            <person name="Lang F.B.F."/>
            <person name="Roger A.J."/>
            <person name="Ruiz-Trillo I."/>
            <person name="Haas B."/>
            <person name="Nusbaum C."/>
            <person name="Birren B."/>
        </authorList>
    </citation>
    <scope>NUCLEOTIDE SEQUENCE [LARGE SCALE GENOMIC DNA]</scope>
    <source>
        <strain evidence="1 2">JP610</strain>
    </source>
</reference>
<evidence type="ECO:0000313" key="1">
    <source>
        <dbReference type="EMBL" id="KNC71173.1"/>
    </source>
</evidence>
<organism evidence="1 2">
    <name type="scientific">Sphaeroforma arctica JP610</name>
    <dbReference type="NCBI Taxonomy" id="667725"/>
    <lineage>
        <taxon>Eukaryota</taxon>
        <taxon>Ichthyosporea</taxon>
        <taxon>Ichthyophonida</taxon>
        <taxon>Sphaeroforma</taxon>
    </lineage>
</organism>
<accession>A0A0L0F4Q6</accession>
<protein>
    <submittedName>
        <fullName evidence="1">Uncharacterized protein</fullName>
    </submittedName>
</protein>
<proteinExistence type="predicted"/>
<dbReference type="AlphaFoldDB" id="A0A0L0F4Q6"/>
<dbReference type="GeneID" id="25916794"/>
<feature type="non-terminal residue" evidence="1">
    <location>
        <position position="1"/>
    </location>
</feature>